<reference evidence="11 12" key="1">
    <citation type="journal article" date="2021" name="BMC Biol.">
        <title>Horizontally acquired antibacterial genes associated with adaptive radiation of ladybird beetles.</title>
        <authorList>
            <person name="Li H.S."/>
            <person name="Tang X.F."/>
            <person name="Huang Y.H."/>
            <person name="Xu Z.Y."/>
            <person name="Chen M.L."/>
            <person name="Du X.Y."/>
            <person name="Qiu B.Y."/>
            <person name="Chen P.T."/>
            <person name="Zhang W."/>
            <person name="Slipinski A."/>
            <person name="Escalona H.E."/>
            <person name="Waterhouse R.M."/>
            <person name="Zwick A."/>
            <person name="Pang H."/>
        </authorList>
    </citation>
    <scope>NUCLEOTIDE SEQUENCE [LARGE SCALE GENOMIC DNA]</scope>
    <source>
        <strain evidence="11">SYSU2018</strain>
    </source>
</reference>
<evidence type="ECO:0000256" key="6">
    <source>
        <dbReference type="ARBA" id="ARBA00023163"/>
    </source>
</evidence>
<comment type="subunit">
    <text evidence="9">Part of the SNAPc complex composed of 5 subunits: SNAPC1, SNAPC2, SNAPC3, SNAPC4 and SNAPC5. SNAPC3 interacts with SNAPC1.</text>
</comment>
<dbReference type="PANTHER" id="PTHR13421">
    <property type="entry name" value="SNRNA-ACTIVATING PROTEIN COMPLEX SUBUNIT 3"/>
    <property type="match status" value="1"/>
</dbReference>
<sequence length="419" mass="48108">METIYPPERFKATENVDLAKYFKEFSNIMSGDLFAALSSTEDCSGESDLEFMKIQTVIGTDITSKNIKRSRKNAGDKNIIDLLLCEGEIKKRPFQIPEKYSLRSMILNKLPFSGQNSDLQVLKQKTKIEEVRSCEKLLFMNKENFHYCVLEKDKNIQADLMPGSDFVMNIYLYKPFSYSFLTKNYPEKFRFSQEIQMLGKNTLTELRDIINCISDTGLQAEVDSPTSDISHLQKAKEKYPSASFFIDGVFYNDMRSPRAIDYSEEIIKWAENRKVGTFTSADMQTIRLNSLSPRFGYPYVYLHQGDCEHIMVFADAHILTANDCLSSQLYPRMYAMNRGVSVMCYMCNIHAAQWLIKHYARLPQETTFLCTKCTQSYCYKGGEKIGEFKLYPLFNKFVDTCVTAEESRTSCSAVSASVS</sequence>
<comment type="caution">
    <text evidence="11">The sequence shown here is derived from an EMBL/GenBank/DDBJ whole genome shotgun (WGS) entry which is preliminary data.</text>
</comment>
<keyword evidence="5" id="KW-0238">DNA-binding</keyword>
<dbReference type="PANTHER" id="PTHR13421:SF16">
    <property type="entry name" value="SNRNA-ACTIVATING PROTEIN COMPLEX SUBUNIT 3"/>
    <property type="match status" value="1"/>
</dbReference>
<dbReference type="GO" id="GO:0003677">
    <property type="term" value="F:DNA binding"/>
    <property type="evidence" value="ECO:0007669"/>
    <property type="project" value="UniProtKB-KW"/>
</dbReference>
<evidence type="ECO:0000256" key="10">
    <source>
        <dbReference type="ARBA" id="ARBA00029606"/>
    </source>
</evidence>
<comment type="similarity">
    <text evidence="2">Belongs to the SNAPC3/SRD2 family.</text>
</comment>
<evidence type="ECO:0000256" key="3">
    <source>
        <dbReference type="ARBA" id="ARBA00013634"/>
    </source>
</evidence>
<dbReference type="AlphaFoldDB" id="A0ABD2NFE8"/>
<evidence type="ECO:0000256" key="5">
    <source>
        <dbReference type="ARBA" id="ARBA00023125"/>
    </source>
</evidence>
<gene>
    <name evidence="11" type="ORF">HHI36_012804</name>
</gene>
<dbReference type="InterPro" id="IPR022042">
    <property type="entry name" value="snRNA-activating_su3"/>
</dbReference>
<evidence type="ECO:0000256" key="9">
    <source>
        <dbReference type="ARBA" id="ARBA00025958"/>
    </source>
</evidence>
<comment type="function">
    <text evidence="8">Part of the SNAPc complex required for the transcription of both RNA polymerase II and III small-nuclear RNA genes. Binds to the proximal sequence element (PSE), a non-TATA-box basal promoter element common to these 2 types of genes. Recruits TBP and BRF2 to the U6 snRNA TATA box.</text>
</comment>
<dbReference type="Proteomes" id="UP001516400">
    <property type="component" value="Unassembled WGS sequence"/>
</dbReference>
<protein>
    <recommendedName>
        <fullName evidence="3">snRNA-activating protein complex subunit 3</fullName>
    </recommendedName>
    <alternativeName>
        <fullName evidence="10">Small nuclear RNA-activating complex polypeptide 3</fullName>
    </alternativeName>
</protein>
<name>A0ABD2NFE8_9CUCU</name>
<dbReference type="Pfam" id="PF12251">
    <property type="entry name" value="SNAPC3"/>
    <property type="match status" value="1"/>
</dbReference>
<keyword evidence="12" id="KW-1185">Reference proteome</keyword>
<evidence type="ECO:0000256" key="1">
    <source>
        <dbReference type="ARBA" id="ARBA00004123"/>
    </source>
</evidence>
<evidence type="ECO:0000313" key="12">
    <source>
        <dbReference type="Proteomes" id="UP001516400"/>
    </source>
</evidence>
<comment type="subcellular location">
    <subcellularLocation>
        <location evidence="1">Nucleus</location>
    </subcellularLocation>
</comment>
<keyword evidence="4" id="KW-0805">Transcription regulation</keyword>
<proteinExistence type="inferred from homology"/>
<keyword evidence="7" id="KW-0539">Nucleus</keyword>
<dbReference type="EMBL" id="JABFTP020000103">
    <property type="protein sequence ID" value="KAL3277456.1"/>
    <property type="molecule type" value="Genomic_DNA"/>
</dbReference>
<evidence type="ECO:0000256" key="8">
    <source>
        <dbReference type="ARBA" id="ARBA00025193"/>
    </source>
</evidence>
<evidence type="ECO:0000256" key="4">
    <source>
        <dbReference type="ARBA" id="ARBA00023015"/>
    </source>
</evidence>
<evidence type="ECO:0000313" key="11">
    <source>
        <dbReference type="EMBL" id="KAL3277456.1"/>
    </source>
</evidence>
<organism evidence="11 12">
    <name type="scientific">Cryptolaemus montrouzieri</name>
    <dbReference type="NCBI Taxonomy" id="559131"/>
    <lineage>
        <taxon>Eukaryota</taxon>
        <taxon>Metazoa</taxon>
        <taxon>Ecdysozoa</taxon>
        <taxon>Arthropoda</taxon>
        <taxon>Hexapoda</taxon>
        <taxon>Insecta</taxon>
        <taxon>Pterygota</taxon>
        <taxon>Neoptera</taxon>
        <taxon>Endopterygota</taxon>
        <taxon>Coleoptera</taxon>
        <taxon>Polyphaga</taxon>
        <taxon>Cucujiformia</taxon>
        <taxon>Coccinelloidea</taxon>
        <taxon>Coccinellidae</taxon>
        <taxon>Scymninae</taxon>
        <taxon>Scymnini</taxon>
        <taxon>Cryptolaemus</taxon>
    </lineage>
</organism>
<keyword evidence="6" id="KW-0804">Transcription</keyword>
<evidence type="ECO:0000256" key="7">
    <source>
        <dbReference type="ARBA" id="ARBA00023242"/>
    </source>
</evidence>
<dbReference type="GO" id="GO:0005634">
    <property type="term" value="C:nucleus"/>
    <property type="evidence" value="ECO:0007669"/>
    <property type="project" value="UniProtKB-SubCell"/>
</dbReference>
<evidence type="ECO:0000256" key="2">
    <source>
        <dbReference type="ARBA" id="ARBA00010410"/>
    </source>
</evidence>
<accession>A0ABD2NFE8</accession>